<dbReference type="PANTHER" id="PTHR44899">
    <property type="entry name" value="CAMK FAMILY PROTEIN KINASE"/>
    <property type="match status" value="1"/>
</dbReference>
<evidence type="ECO:0000259" key="10">
    <source>
        <dbReference type="PROSITE" id="PS50011"/>
    </source>
</evidence>
<dbReference type="PANTHER" id="PTHR44899:SF3">
    <property type="entry name" value="SERINE_THREONINE-PROTEIN KINASE NEK1"/>
    <property type="match status" value="1"/>
</dbReference>
<evidence type="ECO:0000256" key="6">
    <source>
        <dbReference type="ARBA" id="ARBA00022840"/>
    </source>
</evidence>
<evidence type="ECO:0000313" key="12">
    <source>
        <dbReference type="Proteomes" id="UP000324800"/>
    </source>
</evidence>
<evidence type="ECO:0000256" key="7">
    <source>
        <dbReference type="ARBA" id="ARBA00047899"/>
    </source>
</evidence>
<dbReference type="Proteomes" id="UP000324800">
    <property type="component" value="Unassembled WGS sequence"/>
</dbReference>
<dbReference type="OrthoDB" id="10252171at2759"/>
<dbReference type="SMART" id="SM00220">
    <property type="entry name" value="S_TKc"/>
    <property type="match status" value="1"/>
</dbReference>
<dbReference type="SUPFAM" id="SSF56112">
    <property type="entry name" value="Protein kinase-like (PK-like)"/>
    <property type="match status" value="1"/>
</dbReference>
<feature type="non-terminal residue" evidence="11">
    <location>
        <position position="143"/>
    </location>
</feature>
<keyword evidence="5" id="KW-0418">Kinase</keyword>
<name>A0A5J4RDZ9_9EUKA</name>
<accession>A0A5J4RDZ9</accession>
<evidence type="ECO:0000313" key="11">
    <source>
        <dbReference type="EMBL" id="KAA6331942.1"/>
    </source>
</evidence>
<dbReference type="AlphaFoldDB" id="A0A5J4RDZ9"/>
<dbReference type="Gene3D" id="1.10.510.10">
    <property type="entry name" value="Transferase(Phosphotransferase) domain 1"/>
    <property type="match status" value="2"/>
</dbReference>
<dbReference type="PROSITE" id="PS50011">
    <property type="entry name" value="PROTEIN_KINASE_DOM"/>
    <property type="match status" value="1"/>
</dbReference>
<evidence type="ECO:0000256" key="5">
    <source>
        <dbReference type="ARBA" id="ARBA00022777"/>
    </source>
</evidence>
<evidence type="ECO:0000256" key="8">
    <source>
        <dbReference type="ARBA" id="ARBA00048679"/>
    </source>
</evidence>
<keyword evidence="3" id="KW-0808">Transferase</keyword>
<feature type="domain" description="Protein kinase" evidence="10">
    <location>
        <begin position="1"/>
        <end position="143"/>
    </location>
</feature>
<organism evidence="11 12">
    <name type="scientific">Streblomastix strix</name>
    <dbReference type="NCBI Taxonomy" id="222440"/>
    <lineage>
        <taxon>Eukaryota</taxon>
        <taxon>Metamonada</taxon>
        <taxon>Preaxostyla</taxon>
        <taxon>Oxymonadida</taxon>
        <taxon>Streblomastigidae</taxon>
        <taxon>Streblomastix</taxon>
    </lineage>
</organism>
<dbReference type="GO" id="GO:0005524">
    <property type="term" value="F:ATP binding"/>
    <property type="evidence" value="ECO:0007669"/>
    <property type="project" value="UniProtKB-KW"/>
</dbReference>
<dbReference type="InterPro" id="IPR000719">
    <property type="entry name" value="Prot_kinase_dom"/>
</dbReference>
<reference evidence="11 12" key="1">
    <citation type="submission" date="2019-03" db="EMBL/GenBank/DDBJ databases">
        <title>Single cell metagenomics reveals metabolic interactions within the superorganism composed of flagellate Streblomastix strix and complex community of Bacteroidetes bacteria on its surface.</title>
        <authorList>
            <person name="Treitli S.C."/>
            <person name="Kolisko M."/>
            <person name="Husnik F."/>
            <person name="Keeling P."/>
            <person name="Hampl V."/>
        </authorList>
    </citation>
    <scope>NUCLEOTIDE SEQUENCE [LARGE SCALE GENOMIC DNA]</scope>
    <source>
        <strain evidence="11">ST1C</strain>
    </source>
</reference>
<feature type="coiled-coil region" evidence="9">
    <location>
        <begin position="28"/>
        <end position="55"/>
    </location>
</feature>
<dbReference type="GO" id="GO:0004674">
    <property type="term" value="F:protein serine/threonine kinase activity"/>
    <property type="evidence" value="ECO:0007669"/>
    <property type="project" value="UniProtKB-KW"/>
</dbReference>
<keyword evidence="4" id="KW-0547">Nucleotide-binding</keyword>
<comment type="catalytic activity">
    <reaction evidence="8">
        <text>L-seryl-[protein] + ATP = O-phospho-L-seryl-[protein] + ADP + H(+)</text>
        <dbReference type="Rhea" id="RHEA:17989"/>
        <dbReference type="Rhea" id="RHEA-COMP:9863"/>
        <dbReference type="Rhea" id="RHEA-COMP:11604"/>
        <dbReference type="ChEBI" id="CHEBI:15378"/>
        <dbReference type="ChEBI" id="CHEBI:29999"/>
        <dbReference type="ChEBI" id="CHEBI:30616"/>
        <dbReference type="ChEBI" id="CHEBI:83421"/>
        <dbReference type="ChEBI" id="CHEBI:456216"/>
        <dbReference type="EC" id="2.7.11.1"/>
    </reaction>
</comment>
<proteinExistence type="predicted"/>
<dbReference type="EC" id="2.7.11.1" evidence="1"/>
<protein>
    <recommendedName>
        <fullName evidence="1">non-specific serine/threonine protein kinase</fullName>
        <ecNumber evidence="1">2.7.11.1</ecNumber>
    </recommendedName>
</protein>
<sequence length="143" mass="16391">KKLSNGGFANTYSATSLFDGKYFCLKVMKTSRKNIKDFKENLADIERENQFLQHFDIPFIVKCHKSFIHKKKLVLVLDLCELGDLYDLIDNAVDEKKNIFLTKDFSVKLGDFGLSKDVTKSHGKAHRQMGTPSYFSPEMCAKK</sequence>
<comment type="caution">
    <text evidence="11">The sequence shown here is derived from an EMBL/GenBank/DDBJ whole genome shotgun (WGS) entry which is preliminary data.</text>
</comment>
<dbReference type="InterPro" id="IPR011009">
    <property type="entry name" value="Kinase-like_dom_sf"/>
</dbReference>
<evidence type="ECO:0000256" key="2">
    <source>
        <dbReference type="ARBA" id="ARBA00022527"/>
    </source>
</evidence>
<dbReference type="EMBL" id="SNRW01042519">
    <property type="protein sequence ID" value="KAA6331942.1"/>
    <property type="molecule type" value="Genomic_DNA"/>
</dbReference>
<dbReference type="InterPro" id="IPR051131">
    <property type="entry name" value="NEK_Ser/Thr_kinase_NIMA"/>
</dbReference>
<dbReference type="Pfam" id="PF00069">
    <property type="entry name" value="Pkinase"/>
    <property type="match status" value="1"/>
</dbReference>
<keyword evidence="2" id="KW-0723">Serine/threonine-protein kinase</keyword>
<gene>
    <name evidence="11" type="ORF">EZS28_053330</name>
</gene>
<evidence type="ECO:0000256" key="1">
    <source>
        <dbReference type="ARBA" id="ARBA00012513"/>
    </source>
</evidence>
<evidence type="ECO:0000256" key="9">
    <source>
        <dbReference type="SAM" id="Coils"/>
    </source>
</evidence>
<feature type="non-terminal residue" evidence="11">
    <location>
        <position position="1"/>
    </location>
</feature>
<comment type="catalytic activity">
    <reaction evidence="7">
        <text>L-threonyl-[protein] + ATP = O-phospho-L-threonyl-[protein] + ADP + H(+)</text>
        <dbReference type="Rhea" id="RHEA:46608"/>
        <dbReference type="Rhea" id="RHEA-COMP:11060"/>
        <dbReference type="Rhea" id="RHEA-COMP:11605"/>
        <dbReference type="ChEBI" id="CHEBI:15378"/>
        <dbReference type="ChEBI" id="CHEBI:30013"/>
        <dbReference type="ChEBI" id="CHEBI:30616"/>
        <dbReference type="ChEBI" id="CHEBI:61977"/>
        <dbReference type="ChEBI" id="CHEBI:456216"/>
        <dbReference type="EC" id="2.7.11.1"/>
    </reaction>
</comment>
<keyword evidence="6" id="KW-0067">ATP-binding</keyword>
<keyword evidence="9" id="KW-0175">Coiled coil</keyword>
<evidence type="ECO:0000256" key="3">
    <source>
        <dbReference type="ARBA" id="ARBA00022679"/>
    </source>
</evidence>
<evidence type="ECO:0000256" key="4">
    <source>
        <dbReference type="ARBA" id="ARBA00022741"/>
    </source>
</evidence>